<sequence length="232" mass="26149">MKKLNLLLFCFALFYACDDRQTEIEKKEDNSLIEYKVVDSFKLNNDALLKAIRQKADMNNCMFVSLNEYSTKSTEEIVTWDFEDATIYEYDNSDVKAILVEGCGSSANKYTLASLINSDNKISEESIFISQEFISNQEVITGIYNDNYDLLFKIHIKDEEILSLTTFNDIENLSNTKGWFGRWGKCIGRAMDRMSSGTVAGSVEAMFCVAFGPSCAIGTSIGCAGRATFYNY</sequence>
<dbReference type="EMBL" id="RZNH01000039">
    <property type="protein sequence ID" value="NOU61702.1"/>
    <property type="molecule type" value="Genomic_DNA"/>
</dbReference>
<gene>
    <name evidence="1" type="ORF">ELS83_18020</name>
</gene>
<dbReference type="RefSeq" id="WP_171596961.1">
    <property type="nucleotide sequence ID" value="NZ_RZNH01000039.1"/>
</dbReference>
<evidence type="ECO:0000313" key="1">
    <source>
        <dbReference type="EMBL" id="NOU61702.1"/>
    </source>
</evidence>
<keyword evidence="2" id="KW-1185">Reference proteome</keyword>
<protein>
    <recommendedName>
        <fullName evidence="3">Lipoprotein</fullName>
    </recommendedName>
</protein>
<organism evidence="1 2">
    <name type="scientific">Marinifilum caeruleilacunae</name>
    <dbReference type="NCBI Taxonomy" id="2499076"/>
    <lineage>
        <taxon>Bacteria</taxon>
        <taxon>Pseudomonadati</taxon>
        <taxon>Bacteroidota</taxon>
        <taxon>Bacteroidia</taxon>
        <taxon>Marinilabiliales</taxon>
        <taxon>Marinifilaceae</taxon>
    </lineage>
</organism>
<proteinExistence type="predicted"/>
<evidence type="ECO:0000313" key="2">
    <source>
        <dbReference type="Proteomes" id="UP000732105"/>
    </source>
</evidence>
<name>A0ABX1X023_9BACT</name>
<dbReference type="Proteomes" id="UP000732105">
    <property type="component" value="Unassembled WGS sequence"/>
</dbReference>
<reference evidence="1 2" key="1">
    <citation type="submission" date="2018-12" db="EMBL/GenBank/DDBJ databases">
        <title>Marinifilum JC070 sp. nov., a marine bacterium isolated from Yongle Blue Hole in the South China Sea.</title>
        <authorList>
            <person name="Fu T."/>
        </authorList>
    </citation>
    <scope>NUCLEOTIDE SEQUENCE [LARGE SCALE GENOMIC DNA]</scope>
    <source>
        <strain evidence="1 2">JC070</strain>
    </source>
</reference>
<dbReference type="PROSITE" id="PS51257">
    <property type="entry name" value="PROKAR_LIPOPROTEIN"/>
    <property type="match status" value="1"/>
</dbReference>
<accession>A0ABX1X023</accession>
<comment type="caution">
    <text evidence="1">The sequence shown here is derived from an EMBL/GenBank/DDBJ whole genome shotgun (WGS) entry which is preliminary data.</text>
</comment>
<evidence type="ECO:0008006" key="3">
    <source>
        <dbReference type="Google" id="ProtNLM"/>
    </source>
</evidence>